<dbReference type="Proteomes" id="UP001499852">
    <property type="component" value="Unassembled WGS sequence"/>
</dbReference>
<dbReference type="Gene3D" id="3.30.1490.20">
    <property type="entry name" value="ATP-grasp fold, A domain"/>
    <property type="match status" value="1"/>
</dbReference>
<dbReference type="InterPro" id="IPR025643">
    <property type="entry name" value="R2K_3"/>
</dbReference>
<gene>
    <name evidence="2" type="ORF">GCM10023213_33660</name>
</gene>
<evidence type="ECO:0000259" key="1">
    <source>
        <dbReference type="Pfam" id="PF14243"/>
    </source>
</evidence>
<evidence type="ECO:0000313" key="3">
    <source>
        <dbReference type="Proteomes" id="UP001499852"/>
    </source>
</evidence>
<sequence length="299" mass="33352">MIILSESSPQLPDSASLRDLIRSTEAARLAGWLVYHIPGDLPPGVSADDALWHVPVQPEIVVGLWTGYIPLPEHYEEIYQAAYARNIRLVNAPDQFRRAEEFDQFYPFIEDLTARSECVADVSHCEAAAQRIGYPVFLKGTVQSLKSDGIGSCVAHAPEELKVIAGKIMSGHRRSLGKVIVRELLDLRCSRVGPGEFPLGREYRVFVYDREIVGLGYYWEGEDDLAELQPDERKLVEHLALEAASRLGVPYIAVDIGQKQNGDWIVIEVGDAQFSGFSQIPIQELWARLTARIEGKSLP</sequence>
<dbReference type="InterPro" id="IPR013815">
    <property type="entry name" value="ATP_grasp_subdomain_1"/>
</dbReference>
<evidence type="ECO:0000313" key="2">
    <source>
        <dbReference type="EMBL" id="GAA5144153.1"/>
    </source>
</evidence>
<dbReference type="RefSeq" id="WP_345737556.1">
    <property type="nucleotide sequence ID" value="NZ_BAABIA010000007.1"/>
</dbReference>
<comment type="caution">
    <text evidence="2">The sequence shown here is derived from an EMBL/GenBank/DDBJ whole genome shotgun (WGS) entry which is preliminary data.</text>
</comment>
<proteinExistence type="predicted"/>
<keyword evidence="3" id="KW-1185">Reference proteome</keyword>
<accession>A0ABP9PBW8</accession>
<dbReference type="Pfam" id="PF14243">
    <property type="entry name" value="R2K_3"/>
    <property type="match status" value="1"/>
</dbReference>
<reference evidence="3" key="1">
    <citation type="journal article" date="2019" name="Int. J. Syst. Evol. Microbiol.">
        <title>The Global Catalogue of Microorganisms (GCM) 10K type strain sequencing project: providing services to taxonomists for standard genome sequencing and annotation.</title>
        <authorList>
            <consortium name="The Broad Institute Genomics Platform"/>
            <consortium name="The Broad Institute Genome Sequencing Center for Infectious Disease"/>
            <person name="Wu L."/>
            <person name="Ma J."/>
        </authorList>
    </citation>
    <scope>NUCLEOTIDE SEQUENCE [LARGE SCALE GENOMIC DNA]</scope>
    <source>
        <strain evidence="3">JCM 18053</strain>
    </source>
</reference>
<organism evidence="2 3">
    <name type="scientific">Prosthecobacter algae</name>
    <dbReference type="NCBI Taxonomy" id="1144682"/>
    <lineage>
        <taxon>Bacteria</taxon>
        <taxon>Pseudomonadati</taxon>
        <taxon>Verrucomicrobiota</taxon>
        <taxon>Verrucomicrobiia</taxon>
        <taxon>Verrucomicrobiales</taxon>
        <taxon>Verrucomicrobiaceae</taxon>
        <taxon>Prosthecobacter</taxon>
    </lineage>
</organism>
<dbReference type="SUPFAM" id="SSF56059">
    <property type="entry name" value="Glutathione synthetase ATP-binding domain-like"/>
    <property type="match status" value="1"/>
</dbReference>
<name>A0ABP9PBW8_9BACT</name>
<dbReference type="Gene3D" id="3.30.470.20">
    <property type="entry name" value="ATP-grasp fold, B domain"/>
    <property type="match status" value="1"/>
</dbReference>
<dbReference type="EMBL" id="BAABIA010000007">
    <property type="protein sequence ID" value="GAA5144153.1"/>
    <property type="molecule type" value="Genomic_DNA"/>
</dbReference>
<feature type="domain" description="ATP-grasp" evidence="1">
    <location>
        <begin position="175"/>
        <end position="289"/>
    </location>
</feature>
<protein>
    <recommendedName>
        <fullName evidence="1">ATP-grasp domain-containing protein</fullName>
    </recommendedName>
</protein>